<reference evidence="10" key="1">
    <citation type="submission" date="2016-10" db="EMBL/GenBank/DDBJ databases">
        <authorList>
            <person name="Varghese N."/>
            <person name="Submissions S."/>
        </authorList>
    </citation>
    <scope>NUCLEOTIDE SEQUENCE [LARGE SCALE GENOMIC DNA]</scope>
    <source>
        <strain evidence="10">CGMCC 1.12397</strain>
    </source>
</reference>
<dbReference type="AlphaFoldDB" id="A0A1H0YT65"/>
<dbReference type="EMBL" id="FNKQ01000001">
    <property type="protein sequence ID" value="SDQ18427.1"/>
    <property type="molecule type" value="Genomic_DNA"/>
</dbReference>
<dbReference type="PANTHER" id="PTHR30349">
    <property type="entry name" value="PHAGE INTEGRASE-RELATED"/>
    <property type="match status" value="1"/>
</dbReference>
<dbReference type="CDD" id="cd00397">
    <property type="entry name" value="DNA_BRE_C"/>
    <property type="match status" value="1"/>
</dbReference>
<name>A0A1H0YT65_9EURY</name>
<dbReference type="GO" id="GO:0015074">
    <property type="term" value="P:DNA integration"/>
    <property type="evidence" value="ECO:0007669"/>
    <property type="project" value="UniProtKB-KW"/>
</dbReference>
<evidence type="ECO:0000256" key="3">
    <source>
        <dbReference type="ARBA" id="ARBA00023172"/>
    </source>
</evidence>
<dbReference type="PROSITE" id="PS51898">
    <property type="entry name" value="TYR_RECOMBINASE"/>
    <property type="match status" value="1"/>
</dbReference>
<feature type="domain" description="Tyr recombinase" evidence="6">
    <location>
        <begin position="115"/>
        <end position="323"/>
    </location>
</feature>
<dbReference type="PROSITE" id="PS51900">
    <property type="entry name" value="CB"/>
    <property type="match status" value="1"/>
</dbReference>
<keyword evidence="3" id="KW-0233">DNA recombination</keyword>
<evidence type="ECO:0000256" key="1">
    <source>
        <dbReference type="ARBA" id="ARBA00022908"/>
    </source>
</evidence>
<evidence type="ECO:0000313" key="8">
    <source>
        <dbReference type="EMBL" id="RDI72667.1"/>
    </source>
</evidence>
<evidence type="ECO:0000313" key="11">
    <source>
        <dbReference type="Proteomes" id="UP000255421"/>
    </source>
</evidence>
<evidence type="ECO:0000256" key="5">
    <source>
        <dbReference type="SAM" id="MobiDB-lite"/>
    </source>
</evidence>
<dbReference type="Gene3D" id="1.10.443.10">
    <property type="entry name" value="Intergrase catalytic core"/>
    <property type="match status" value="1"/>
</dbReference>
<keyword evidence="1" id="KW-0229">DNA integration</keyword>
<reference evidence="8 11" key="3">
    <citation type="submission" date="2018-07" db="EMBL/GenBank/DDBJ databases">
        <title>Genome sequence of extremly halophilic archaeon Halopelagius longus strain BC12-B1.</title>
        <authorList>
            <person name="Zhang X."/>
        </authorList>
    </citation>
    <scope>NUCLEOTIDE SEQUENCE [LARGE SCALE GENOMIC DNA]</scope>
    <source>
        <strain evidence="8 11">BC12-B1</strain>
    </source>
</reference>
<dbReference type="SUPFAM" id="SSF56349">
    <property type="entry name" value="DNA breaking-rejoining enzymes"/>
    <property type="match status" value="1"/>
</dbReference>
<dbReference type="InterPro" id="IPR010998">
    <property type="entry name" value="Integrase_recombinase_N"/>
</dbReference>
<dbReference type="InterPro" id="IPR011010">
    <property type="entry name" value="DNA_brk_join_enz"/>
</dbReference>
<dbReference type="EMBL" id="QQST01000001">
    <property type="protein sequence ID" value="RDI72667.1"/>
    <property type="molecule type" value="Genomic_DNA"/>
</dbReference>
<dbReference type="GO" id="GO:0006310">
    <property type="term" value="P:DNA recombination"/>
    <property type="evidence" value="ECO:0007669"/>
    <property type="project" value="UniProtKB-KW"/>
</dbReference>
<sequence>MSNGLTPKAPAEAVKEYLNARESKLSETTIESQRNRLEAFVEWAEENGLQNMSSLSGRDIHYFRMWIEERVEPVILAGHLQTLREFLEFCAWRSVVPNGISERVHIPTVEPEEETRNHFLGPDRGKAVLDYLHQFQYASRDHALFTLLWRTGIRLGTLRSFDVGDFDAGAQLLRIRHRPKTETPLKNGSDAERSISISSSTSNVILDYINHHRCDVIDRYDRNPLITTQQGRVSRGAVRDAVYRVTRPCVIGSCPHDQDPKTCEAMDSGSPQKCPSSRSPHSIRRGSMAWFLRRGTSSELVSDQMDVSRGILESYWGTGGEWV</sequence>
<dbReference type="InterPro" id="IPR002104">
    <property type="entry name" value="Integrase_catalytic"/>
</dbReference>
<dbReference type="Gene3D" id="1.10.150.130">
    <property type="match status" value="1"/>
</dbReference>
<keyword evidence="2 4" id="KW-0238">DNA-binding</keyword>
<organism evidence="9 10">
    <name type="scientific">Halopelagius longus</name>
    <dbReference type="NCBI Taxonomy" id="1236180"/>
    <lineage>
        <taxon>Archaea</taxon>
        <taxon>Methanobacteriati</taxon>
        <taxon>Methanobacteriota</taxon>
        <taxon>Stenosarchaea group</taxon>
        <taxon>Halobacteria</taxon>
        <taxon>Halobacteriales</taxon>
        <taxon>Haloferacaceae</taxon>
    </lineage>
</organism>
<dbReference type="InterPro" id="IPR050090">
    <property type="entry name" value="Tyrosine_recombinase_XerCD"/>
</dbReference>
<evidence type="ECO:0000259" key="7">
    <source>
        <dbReference type="PROSITE" id="PS51900"/>
    </source>
</evidence>
<keyword evidence="11" id="KW-1185">Reference proteome</keyword>
<evidence type="ECO:0000256" key="4">
    <source>
        <dbReference type="PROSITE-ProRule" id="PRU01248"/>
    </source>
</evidence>
<reference evidence="9" key="2">
    <citation type="submission" date="2016-10" db="EMBL/GenBank/DDBJ databases">
        <authorList>
            <person name="de Groot N.N."/>
        </authorList>
    </citation>
    <scope>NUCLEOTIDE SEQUENCE [LARGE SCALE GENOMIC DNA]</scope>
    <source>
        <strain evidence="9">CGMCC 1.12397</strain>
    </source>
</reference>
<proteinExistence type="predicted"/>
<evidence type="ECO:0000313" key="10">
    <source>
        <dbReference type="Proteomes" id="UP000199289"/>
    </source>
</evidence>
<gene>
    <name evidence="8" type="ORF">DWB78_13565</name>
    <name evidence="9" type="ORF">SAMN05216278_0832</name>
</gene>
<evidence type="ECO:0000313" key="9">
    <source>
        <dbReference type="EMBL" id="SDQ18427.1"/>
    </source>
</evidence>
<evidence type="ECO:0000256" key="2">
    <source>
        <dbReference type="ARBA" id="ARBA00023125"/>
    </source>
</evidence>
<accession>A0A1H0YT65</accession>
<dbReference type="PANTHER" id="PTHR30349:SF41">
    <property type="entry name" value="INTEGRASE_RECOMBINASE PROTEIN MJ0367-RELATED"/>
    <property type="match status" value="1"/>
</dbReference>
<dbReference type="Proteomes" id="UP000255421">
    <property type="component" value="Unassembled WGS sequence"/>
</dbReference>
<feature type="compositionally biased region" description="Polar residues" evidence="5">
    <location>
        <begin position="269"/>
        <end position="280"/>
    </location>
</feature>
<protein>
    <submittedName>
        <fullName evidence="8">Site-specific integrase</fullName>
    </submittedName>
    <submittedName>
        <fullName evidence="9">Site-specific recombinase XerD</fullName>
    </submittedName>
</protein>
<dbReference type="Proteomes" id="UP000199289">
    <property type="component" value="Unassembled WGS sequence"/>
</dbReference>
<feature type="region of interest" description="Disordered" evidence="5">
    <location>
        <begin position="262"/>
        <end position="282"/>
    </location>
</feature>
<dbReference type="InterPro" id="IPR013762">
    <property type="entry name" value="Integrase-like_cat_sf"/>
</dbReference>
<dbReference type="InterPro" id="IPR044068">
    <property type="entry name" value="CB"/>
</dbReference>
<feature type="domain" description="Core-binding (CB)" evidence="7">
    <location>
        <begin position="8"/>
        <end position="91"/>
    </location>
</feature>
<evidence type="ECO:0000259" key="6">
    <source>
        <dbReference type="PROSITE" id="PS51898"/>
    </source>
</evidence>
<dbReference type="GO" id="GO:0003677">
    <property type="term" value="F:DNA binding"/>
    <property type="evidence" value="ECO:0007669"/>
    <property type="project" value="UniProtKB-UniRule"/>
</dbReference>